<protein>
    <submittedName>
        <fullName evidence="2">Uncharacterized protein</fullName>
    </submittedName>
</protein>
<name>A0ABR1ZQD3_9ROSI</name>
<comment type="caution">
    <text evidence="2">The sequence shown here is derived from an EMBL/GenBank/DDBJ whole genome shotgun (WGS) entry which is preliminary data.</text>
</comment>
<evidence type="ECO:0000313" key="3">
    <source>
        <dbReference type="Proteomes" id="UP001396334"/>
    </source>
</evidence>
<feature type="region of interest" description="Disordered" evidence="1">
    <location>
        <begin position="67"/>
        <end position="107"/>
    </location>
</feature>
<proteinExistence type="predicted"/>
<dbReference type="Proteomes" id="UP001396334">
    <property type="component" value="Unassembled WGS sequence"/>
</dbReference>
<keyword evidence="3" id="KW-1185">Reference proteome</keyword>
<reference evidence="2 3" key="1">
    <citation type="journal article" date="2024" name="G3 (Bethesda)">
        <title>Genome assembly of Hibiscus sabdariffa L. provides insights into metabolisms of medicinal natural products.</title>
        <authorList>
            <person name="Kim T."/>
        </authorList>
    </citation>
    <scope>NUCLEOTIDE SEQUENCE [LARGE SCALE GENOMIC DNA]</scope>
    <source>
        <strain evidence="2">TK-2024</strain>
        <tissue evidence="2">Old leaves</tissue>
    </source>
</reference>
<evidence type="ECO:0000256" key="1">
    <source>
        <dbReference type="SAM" id="MobiDB-lite"/>
    </source>
</evidence>
<organism evidence="2 3">
    <name type="scientific">Hibiscus sabdariffa</name>
    <name type="common">roselle</name>
    <dbReference type="NCBI Taxonomy" id="183260"/>
    <lineage>
        <taxon>Eukaryota</taxon>
        <taxon>Viridiplantae</taxon>
        <taxon>Streptophyta</taxon>
        <taxon>Embryophyta</taxon>
        <taxon>Tracheophyta</taxon>
        <taxon>Spermatophyta</taxon>
        <taxon>Magnoliopsida</taxon>
        <taxon>eudicotyledons</taxon>
        <taxon>Gunneridae</taxon>
        <taxon>Pentapetalae</taxon>
        <taxon>rosids</taxon>
        <taxon>malvids</taxon>
        <taxon>Malvales</taxon>
        <taxon>Malvaceae</taxon>
        <taxon>Malvoideae</taxon>
        <taxon>Hibiscus</taxon>
    </lineage>
</organism>
<gene>
    <name evidence="2" type="ORF">V6N11_021662</name>
</gene>
<sequence>MTRQIQPLNLLSLSCGKNICVGRGGAPKIIEVMLYWPYSIRCFFWKTTGNPQFGGINSKQGVSRKAKGNVESGLSTSSKGQGKAKEKDHKGAPKVIGDRPLQSGEERDPFSLPSIYMARFTNIIESQGSILLLAQSLDLSIVQALKAPSGHGHNYYIRQGLEAYYQRLSTRIGLGLTTRTRPFCLVLNGMALLITLRPDPSPHIRSSPPATQEVGFANTTLGPSPSFYADPDPRLAFWEARSHRAHGPTGLPTVVEIPPFPVQGFGQMRDLLHEEWYGCR</sequence>
<dbReference type="EMBL" id="JBBPBN010000726">
    <property type="protein sequence ID" value="KAK8482890.1"/>
    <property type="molecule type" value="Genomic_DNA"/>
</dbReference>
<accession>A0ABR1ZQD3</accession>
<dbReference type="PROSITE" id="PS51257">
    <property type="entry name" value="PROKAR_LIPOPROTEIN"/>
    <property type="match status" value="1"/>
</dbReference>
<evidence type="ECO:0000313" key="2">
    <source>
        <dbReference type="EMBL" id="KAK8482890.1"/>
    </source>
</evidence>